<name>A0A382G376_9ZZZZ</name>
<feature type="region of interest" description="Disordered" evidence="1">
    <location>
        <begin position="258"/>
        <end position="315"/>
    </location>
</feature>
<accession>A0A382G376</accession>
<dbReference type="EMBL" id="UINC01053328">
    <property type="protein sequence ID" value="SVB69710.1"/>
    <property type="molecule type" value="Genomic_DNA"/>
</dbReference>
<protein>
    <submittedName>
        <fullName evidence="2">Uncharacterized protein</fullName>
    </submittedName>
</protein>
<feature type="region of interest" description="Disordered" evidence="1">
    <location>
        <begin position="117"/>
        <end position="136"/>
    </location>
</feature>
<organism evidence="2">
    <name type="scientific">marine metagenome</name>
    <dbReference type="NCBI Taxonomy" id="408172"/>
    <lineage>
        <taxon>unclassified sequences</taxon>
        <taxon>metagenomes</taxon>
        <taxon>ecological metagenomes</taxon>
    </lineage>
</organism>
<evidence type="ECO:0000256" key="1">
    <source>
        <dbReference type="SAM" id="MobiDB-lite"/>
    </source>
</evidence>
<dbReference type="AlphaFoldDB" id="A0A382G376"/>
<feature type="region of interest" description="Disordered" evidence="1">
    <location>
        <begin position="1"/>
        <end position="95"/>
    </location>
</feature>
<feature type="compositionally biased region" description="Basic and acidic residues" evidence="1">
    <location>
        <begin position="261"/>
        <end position="272"/>
    </location>
</feature>
<proteinExistence type="predicted"/>
<reference evidence="2" key="1">
    <citation type="submission" date="2018-05" db="EMBL/GenBank/DDBJ databases">
        <authorList>
            <person name="Lanie J.A."/>
            <person name="Ng W.-L."/>
            <person name="Kazmierczak K.M."/>
            <person name="Andrzejewski T.M."/>
            <person name="Davidsen T.M."/>
            <person name="Wayne K.J."/>
            <person name="Tettelin H."/>
            <person name="Glass J.I."/>
            <person name="Rusch D."/>
            <person name="Podicherti R."/>
            <person name="Tsui H.-C.T."/>
            <person name="Winkler M.E."/>
        </authorList>
    </citation>
    <scope>NUCLEOTIDE SEQUENCE</scope>
</reference>
<sequence>MSEKEVQEEAVESEEIEDTEALDEELWSQDEEAEGDSESEGTPQEESEEKSEDKEEPEDTEDETEDEEPEEPQHDYEARYKDLEKEFHKRNEESARLRENFDELRLRDVEREQAFDRVRRGLPETEAPPIDPTDPDAIFNKDDKQTMEEFSELSSTFRKMIQHEMAKQGTTMQEATVQAQQRLTQLEDQTKEQNYQNFLHYHENYMNENVGEDYRDIDKDADFQAFVLGSPAMTKMMTESTDPIDHASVMQLFLSTEVGESEWRPPEEEVKQAKASTKRQAKRAAATGLLGNSAPVKSKNMDNLSDDELWEAIPE</sequence>
<feature type="compositionally biased region" description="Acidic residues" evidence="1">
    <location>
        <begin position="304"/>
        <end position="315"/>
    </location>
</feature>
<gene>
    <name evidence="2" type="ORF">METZ01_LOCUS222564</name>
</gene>
<feature type="compositionally biased region" description="Acidic residues" evidence="1">
    <location>
        <begin position="8"/>
        <end position="70"/>
    </location>
</feature>
<evidence type="ECO:0000313" key="2">
    <source>
        <dbReference type="EMBL" id="SVB69710.1"/>
    </source>
</evidence>
<feature type="compositionally biased region" description="Basic and acidic residues" evidence="1">
    <location>
        <begin position="71"/>
        <end position="95"/>
    </location>
</feature>